<protein>
    <submittedName>
        <fullName evidence="2">3'-5' exonuclease</fullName>
        <ecNumber evidence="2">3.1.-.-</ecNumber>
    </submittedName>
</protein>
<dbReference type="Pfam" id="PF01612">
    <property type="entry name" value="DNA_pol_A_exo1"/>
    <property type="match status" value="1"/>
</dbReference>
<dbReference type="InterPro" id="IPR036397">
    <property type="entry name" value="RNaseH_sf"/>
</dbReference>
<dbReference type="EMBL" id="JAUJEB010000001">
    <property type="protein sequence ID" value="MDN5212502.1"/>
    <property type="molecule type" value="Genomic_DNA"/>
</dbReference>
<organism evidence="2 3">
    <name type="scientific">Agaribacillus aureus</name>
    <dbReference type="NCBI Taxonomy" id="3051825"/>
    <lineage>
        <taxon>Bacteria</taxon>
        <taxon>Pseudomonadati</taxon>
        <taxon>Bacteroidota</taxon>
        <taxon>Cytophagia</taxon>
        <taxon>Cytophagales</taxon>
        <taxon>Splendidivirgaceae</taxon>
        <taxon>Agaribacillus</taxon>
    </lineage>
</organism>
<dbReference type="EC" id="3.1.-.-" evidence="2"/>
<name>A0ABT8L414_9BACT</name>
<dbReference type="PANTHER" id="PTHR47765">
    <property type="entry name" value="3'-5' EXONUCLEASE DOMAIN-CONTAINING PROTEIN"/>
    <property type="match status" value="1"/>
</dbReference>
<dbReference type="PANTHER" id="PTHR47765:SF2">
    <property type="entry name" value="EXONUCLEASE MUT-7 HOMOLOG"/>
    <property type="match status" value="1"/>
</dbReference>
<keyword evidence="2" id="KW-0269">Exonuclease</keyword>
<dbReference type="SUPFAM" id="SSF53098">
    <property type="entry name" value="Ribonuclease H-like"/>
    <property type="match status" value="1"/>
</dbReference>
<keyword evidence="2" id="KW-0540">Nuclease</keyword>
<evidence type="ECO:0000313" key="3">
    <source>
        <dbReference type="Proteomes" id="UP001172083"/>
    </source>
</evidence>
<sequence length="194" mass="21759">MLNNYITKEEINQLPIGQFEGEVVVIDKLDQVSTAVQEIGSHELIGFDTETKPSFQKGKLNQVSLAQFAVPGKAFLFRVKKIGLTDEMVALFTNPHIKKIGLAIRDDIKDLQKLKPFEPEGFVELSDVTRELGIVNAGARGLAGLLLNIRISKAQQTSNWENAVLTRKQIKYAATDAWVCLEIYRKLMLKGYVR</sequence>
<keyword evidence="3" id="KW-1185">Reference proteome</keyword>
<accession>A0ABT8L414</accession>
<evidence type="ECO:0000259" key="1">
    <source>
        <dbReference type="SMART" id="SM00474"/>
    </source>
</evidence>
<dbReference type="Proteomes" id="UP001172083">
    <property type="component" value="Unassembled WGS sequence"/>
</dbReference>
<evidence type="ECO:0000313" key="2">
    <source>
        <dbReference type="EMBL" id="MDN5212502.1"/>
    </source>
</evidence>
<dbReference type="InterPro" id="IPR052408">
    <property type="entry name" value="Exonuclease_MUT-7-like"/>
</dbReference>
<dbReference type="InterPro" id="IPR012337">
    <property type="entry name" value="RNaseH-like_sf"/>
</dbReference>
<dbReference type="Gene3D" id="3.30.420.10">
    <property type="entry name" value="Ribonuclease H-like superfamily/Ribonuclease H"/>
    <property type="match status" value="1"/>
</dbReference>
<proteinExistence type="predicted"/>
<keyword evidence="2" id="KW-0378">Hydrolase</keyword>
<dbReference type="CDD" id="cd06141">
    <property type="entry name" value="WRN_exo"/>
    <property type="match status" value="1"/>
</dbReference>
<dbReference type="RefSeq" id="WP_346757819.1">
    <property type="nucleotide sequence ID" value="NZ_JAUJEB010000001.1"/>
</dbReference>
<feature type="domain" description="3'-5' exonuclease" evidence="1">
    <location>
        <begin position="23"/>
        <end position="192"/>
    </location>
</feature>
<gene>
    <name evidence="2" type="ORF">QQ020_10615</name>
</gene>
<comment type="caution">
    <text evidence="2">The sequence shown here is derived from an EMBL/GenBank/DDBJ whole genome shotgun (WGS) entry which is preliminary data.</text>
</comment>
<dbReference type="GO" id="GO:0004527">
    <property type="term" value="F:exonuclease activity"/>
    <property type="evidence" value="ECO:0007669"/>
    <property type="project" value="UniProtKB-KW"/>
</dbReference>
<reference evidence="2" key="1">
    <citation type="submission" date="2023-06" db="EMBL/GenBank/DDBJ databases">
        <title>Genomic of Agaribacillus aureum.</title>
        <authorList>
            <person name="Wang G."/>
        </authorList>
    </citation>
    <scope>NUCLEOTIDE SEQUENCE</scope>
    <source>
        <strain evidence="2">BMA12</strain>
    </source>
</reference>
<dbReference type="InterPro" id="IPR002562">
    <property type="entry name" value="3'-5'_exonuclease_dom"/>
</dbReference>
<dbReference type="SMART" id="SM00474">
    <property type="entry name" value="35EXOc"/>
    <property type="match status" value="1"/>
</dbReference>